<evidence type="ECO:0000256" key="3">
    <source>
        <dbReference type="ARBA" id="ARBA00022475"/>
    </source>
</evidence>
<gene>
    <name evidence="9" type="ORF">HNQ67_002544</name>
</gene>
<evidence type="ECO:0000313" key="9">
    <source>
        <dbReference type="EMBL" id="MBB5292999.1"/>
    </source>
</evidence>
<dbReference type="Pfam" id="PF05977">
    <property type="entry name" value="MFS_3"/>
    <property type="match status" value="1"/>
</dbReference>
<feature type="transmembrane region" description="Helical" evidence="8">
    <location>
        <begin position="311"/>
        <end position="328"/>
    </location>
</feature>
<dbReference type="PANTHER" id="PTHR23513:SF9">
    <property type="entry name" value="ENTEROBACTIN EXPORTER ENTS"/>
    <property type="match status" value="1"/>
</dbReference>
<evidence type="ECO:0000313" key="10">
    <source>
        <dbReference type="Proteomes" id="UP000566663"/>
    </source>
</evidence>
<feature type="transmembrane region" description="Helical" evidence="8">
    <location>
        <begin position="33"/>
        <end position="57"/>
    </location>
</feature>
<evidence type="ECO:0000256" key="6">
    <source>
        <dbReference type="ARBA" id="ARBA00023136"/>
    </source>
</evidence>
<proteinExistence type="predicted"/>
<dbReference type="CDD" id="cd06173">
    <property type="entry name" value="MFS_MefA_like"/>
    <property type="match status" value="1"/>
</dbReference>
<feature type="transmembrane region" description="Helical" evidence="8">
    <location>
        <begin position="69"/>
        <end position="91"/>
    </location>
</feature>
<keyword evidence="4 8" id="KW-0812">Transmembrane</keyword>
<dbReference type="RefSeq" id="WP_425486349.1">
    <property type="nucleotide sequence ID" value="NZ_BAAAFF010000005.1"/>
</dbReference>
<dbReference type="SUPFAM" id="SSF103473">
    <property type="entry name" value="MFS general substrate transporter"/>
    <property type="match status" value="1"/>
</dbReference>
<evidence type="ECO:0000256" key="2">
    <source>
        <dbReference type="ARBA" id="ARBA00022448"/>
    </source>
</evidence>
<organism evidence="9 10">
    <name type="scientific">Brevundimonas basaltis</name>
    <dbReference type="NCBI Taxonomy" id="472166"/>
    <lineage>
        <taxon>Bacteria</taxon>
        <taxon>Pseudomonadati</taxon>
        <taxon>Pseudomonadota</taxon>
        <taxon>Alphaproteobacteria</taxon>
        <taxon>Caulobacterales</taxon>
        <taxon>Caulobacteraceae</taxon>
        <taxon>Brevundimonas</taxon>
    </lineage>
</organism>
<sequence length="429" mass="44751">MTVESVDAGSPTPPLPPGDGEPSSPWGIRDFRLLWLGRVVAVLGIQIQSSALLWQVYEIARRDHPIAEASLYLGLVGLVQFLPLLAFTLPAGAMADRRDRKTTVAISILVEAMCAGGFLLMALHGSPPLWGLLAVAALFGAARAFLAPASQAFLPMVVGRRALPPAIAAQSIAFQTGAIAGPALGGVIVGINVPLAYAAAMGLFFVGIGCFLLIRTSGRPRQVEGGLSPMESVKEGLAYVWKTRIVLGAISLDLIVVLLAGVALLTPIFARDILHVGPEGFGLLRASFGVGALGMAIYLSRFPIVRHGGRWMFAAVAVFGLCTLTFGLSKAAWLSGLVLLIGGAADMVSVNIRQTLIQLATPDHMRGRVSSVSMLFIGASNELGEAYSGVAVRLLGPVGAAVFGGFGALAATGIWAKLFPGLRKADRLD</sequence>
<name>A0A7W8HZV5_9CAUL</name>
<evidence type="ECO:0000256" key="5">
    <source>
        <dbReference type="ARBA" id="ARBA00022989"/>
    </source>
</evidence>
<dbReference type="InterPro" id="IPR036259">
    <property type="entry name" value="MFS_trans_sf"/>
</dbReference>
<feature type="region of interest" description="Disordered" evidence="7">
    <location>
        <begin position="1"/>
        <end position="23"/>
    </location>
</feature>
<dbReference type="Gene3D" id="1.20.1250.20">
    <property type="entry name" value="MFS general substrate transporter like domains"/>
    <property type="match status" value="1"/>
</dbReference>
<evidence type="ECO:0000256" key="8">
    <source>
        <dbReference type="SAM" id="Phobius"/>
    </source>
</evidence>
<feature type="transmembrane region" description="Helical" evidence="8">
    <location>
        <begin position="129"/>
        <end position="146"/>
    </location>
</feature>
<feature type="transmembrane region" description="Helical" evidence="8">
    <location>
        <begin position="167"/>
        <end position="189"/>
    </location>
</feature>
<keyword evidence="5 8" id="KW-1133">Transmembrane helix</keyword>
<dbReference type="PANTHER" id="PTHR23513">
    <property type="entry name" value="INTEGRAL MEMBRANE EFFLUX PROTEIN-RELATED"/>
    <property type="match status" value="1"/>
</dbReference>
<keyword evidence="10" id="KW-1185">Reference proteome</keyword>
<dbReference type="GO" id="GO:0005886">
    <property type="term" value="C:plasma membrane"/>
    <property type="evidence" value="ECO:0007669"/>
    <property type="project" value="UniProtKB-SubCell"/>
</dbReference>
<reference evidence="9 10" key="1">
    <citation type="submission" date="2020-08" db="EMBL/GenBank/DDBJ databases">
        <title>Genomic Encyclopedia of Type Strains, Phase IV (KMG-IV): sequencing the most valuable type-strain genomes for metagenomic binning, comparative biology and taxonomic classification.</title>
        <authorList>
            <person name="Goeker M."/>
        </authorList>
    </citation>
    <scope>NUCLEOTIDE SEQUENCE [LARGE SCALE GENOMIC DNA]</scope>
    <source>
        <strain evidence="9 10">DSM 25335</strain>
    </source>
</reference>
<feature type="transmembrane region" description="Helical" evidence="8">
    <location>
        <begin position="195"/>
        <end position="214"/>
    </location>
</feature>
<keyword evidence="3" id="KW-1003">Cell membrane</keyword>
<feature type="transmembrane region" description="Helical" evidence="8">
    <location>
        <begin position="103"/>
        <end position="123"/>
    </location>
</feature>
<keyword evidence="2" id="KW-0813">Transport</keyword>
<dbReference type="InterPro" id="IPR010290">
    <property type="entry name" value="TM_effector"/>
</dbReference>
<dbReference type="AlphaFoldDB" id="A0A7W8HZV5"/>
<dbReference type="Proteomes" id="UP000566663">
    <property type="component" value="Unassembled WGS sequence"/>
</dbReference>
<comment type="caution">
    <text evidence="9">The sequence shown here is derived from an EMBL/GenBank/DDBJ whole genome shotgun (WGS) entry which is preliminary data.</text>
</comment>
<keyword evidence="6 8" id="KW-0472">Membrane</keyword>
<accession>A0A7W8HZV5</accession>
<feature type="transmembrane region" description="Helical" evidence="8">
    <location>
        <begin position="245"/>
        <end position="270"/>
    </location>
</feature>
<feature type="transmembrane region" description="Helical" evidence="8">
    <location>
        <begin position="282"/>
        <end position="299"/>
    </location>
</feature>
<evidence type="ECO:0000256" key="1">
    <source>
        <dbReference type="ARBA" id="ARBA00004651"/>
    </source>
</evidence>
<feature type="transmembrane region" description="Helical" evidence="8">
    <location>
        <begin position="398"/>
        <end position="419"/>
    </location>
</feature>
<protein>
    <submittedName>
        <fullName evidence="9">MFS family permease</fullName>
    </submittedName>
</protein>
<evidence type="ECO:0000256" key="7">
    <source>
        <dbReference type="SAM" id="MobiDB-lite"/>
    </source>
</evidence>
<evidence type="ECO:0000256" key="4">
    <source>
        <dbReference type="ARBA" id="ARBA00022692"/>
    </source>
</evidence>
<comment type="subcellular location">
    <subcellularLocation>
        <location evidence="1">Cell membrane</location>
        <topology evidence="1">Multi-pass membrane protein</topology>
    </subcellularLocation>
</comment>
<dbReference type="EMBL" id="JACHFZ010000006">
    <property type="protein sequence ID" value="MBB5292999.1"/>
    <property type="molecule type" value="Genomic_DNA"/>
</dbReference>